<evidence type="ECO:0000313" key="2">
    <source>
        <dbReference type="Proteomes" id="UP000309872"/>
    </source>
</evidence>
<keyword evidence="2" id="KW-1185">Reference proteome</keyword>
<dbReference type="PANTHER" id="PTHR42852">
    <property type="entry name" value="THIOL:DISULFIDE INTERCHANGE PROTEIN DSBE"/>
    <property type="match status" value="1"/>
</dbReference>
<dbReference type="OrthoDB" id="793244at2"/>
<evidence type="ECO:0000313" key="1">
    <source>
        <dbReference type="EMBL" id="TJY66044.1"/>
    </source>
</evidence>
<dbReference type="Proteomes" id="UP000309872">
    <property type="component" value="Unassembled WGS sequence"/>
</dbReference>
<gene>
    <name evidence="1" type="ORF">FAZ19_13205</name>
</gene>
<name>A0A4U0H4D0_9SPHI</name>
<comment type="caution">
    <text evidence="1">The sequence shown here is derived from an EMBL/GenBank/DDBJ whole genome shotgun (WGS) entry which is preliminary data.</text>
</comment>
<dbReference type="PANTHER" id="PTHR42852:SF13">
    <property type="entry name" value="PROTEIN DIPZ"/>
    <property type="match status" value="1"/>
</dbReference>
<accession>A0A4U0H4D0</accession>
<dbReference type="EMBL" id="SUKA01000003">
    <property type="protein sequence ID" value="TJY66044.1"/>
    <property type="molecule type" value="Genomic_DNA"/>
</dbReference>
<dbReference type="SUPFAM" id="SSF52833">
    <property type="entry name" value="Thioredoxin-like"/>
    <property type="match status" value="1"/>
</dbReference>
<reference evidence="1 2" key="1">
    <citation type="submission" date="2019-04" db="EMBL/GenBank/DDBJ databases">
        <title>Sphingobacterium olei sp. nov., isolated from oil-contaminated soil.</title>
        <authorList>
            <person name="Liu B."/>
        </authorList>
    </citation>
    <scope>NUCLEOTIDE SEQUENCE [LARGE SCALE GENOMIC DNA]</scope>
    <source>
        <strain evidence="1 2">Y3L14</strain>
    </source>
</reference>
<proteinExistence type="predicted"/>
<dbReference type="AlphaFoldDB" id="A0A4U0H4D0"/>
<sequence length="440" mass="51309">MNNYTHMKYRWIIILIMLCVSLSKESWAQQDKRYYQVGDTLDLMLDQVQNHSESTIRIPAEGKKLTLIEIWGVACKACIEAMPRHQRMQHRYNKDIQVVLLCADSLRQLNNAKKRIDNIRDVQLPIITAESGLHKKFQYRMYGTFVWVDALGVIRHITQGTHKARGSIDRFIAGDELSFPEKTELKLDAERPVRDNIRDYLLDKETISLFMAEKDPTYYFAGGIRRSTDTKTGNIIRLYSYDTDVVGVMKYVFQMPLLHKDQVVFEVGNRRDVIPDYPGVGDNRFVFDLNVHRNAPSEKTMQYLQQEVEWRFQVKAGIVKRDTRCLVLTRFKDVDLAGKSAELINKLDMNYHLQMRNVPWRLFVLNMQRGTYAVEPPPLPIIDETGVSGDMKVDLSFYLRYDDLDLMNRSLEPFGLRMEETVRNLDVLLVKDRNNEKGAI</sequence>
<dbReference type="InterPro" id="IPR036249">
    <property type="entry name" value="Thioredoxin-like_sf"/>
</dbReference>
<dbReference type="Gene3D" id="3.40.30.10">
    <property type="entry name" value="Glutaredoxin"/>
    <property type="match status" value="1"/>
</dbReference>
<organism evidence="1 2">
    <name type="scientific">Sphingobacterium alkalisoli</name>
    <dbReference type="NCBI Taxonomy" id="1874115"/>
    <lineage>
        <taxon>Bacteria</taxon>
        <taxon>Pseudomonadati</taxon>
        <taxon>Bacteroidota</taxon>
        <taxon>Sphingobacteriia</taxon>
        <taxon>Sphingobacteriales</taxon>
        <taxon>Sphingobacteriaceae</taxon>
        <taxon>Sphingobacterium</taxon>
    </lineage>
</organism>
<protein>
    <submittedName>
        <fullName evidence="1">DUF3738 domain-containing protein</fullName>
    </submittedName>
</protein>
<dbReference type="InterPro" id="IPR050553">
    <property type="entry name" value="Thioredoxin_ResA/DsbE_sf"/>
</dbReference>